<name>A0A514CZE4_9VIRU</name>
<dbReference type="Pfam" id="PF22387">
    <property type="entry name" value="PhiCb5_coat"/>
    <property type="match status" value="1"/>
</dbReference>
<dbReference type="Gene3D" id="2.40.160.220">
    <property type="match status" value="1"/>
</dbReference>
<evidence type="ECO:0000313" key="1">
    <source>
        <dbReference type="EMBL" id="QDH86738.1"/>
    </source>
</evidence>
<accession>A0A514CZE4</accession>
<dbReference type="EMBL" id="MN032887">
    <property type="protein sequence ID" value="QDH86738.1"/>
    <property type="molecule type" value="Genomic_RNA"/>
</dbReference>
<gene>
    <name evidence="1" type="ORF">H1Rhizo25853_000002</name>
</gene>
<proteinExistence type="predicted"/>
<protein>
    <submittedName>
        <fullName evidence="1">Uncharacterized protein</fullName>
    </submittedName>
</protein>
<sequence length="122" mass="13643">MAFPDTITITINSVAKVLTRIGDDGYTSEYRLRNANVDSFTLFLRNSTYTDKSSKVQYDRHSVELTHTVYPVAPAVNPTIRKMYAVLENQTVDTIVDPAKFGAGFVAFLTEANLTKLLNFES</sequence>
<dbReference type="InterPro" id="IPR054457">
    <property type="entry name" value="PhiCb5_coat"/>
</dbReference>
<reference evidence="1" key="1">
    <citation type="submission" date="2019-05" db="EMBL/GenBank/DDBJ databases">
        <title>Metatranscriptomic reconstruction reveals RNA viruses with the potential to shape carbon cycling in soil.</title>
        <authorList>
            <person name="Starr E.P."/>
            <person name="Nuccio E."/>
            <person name="Pett-Ridge J."/>
            <person name="Banfield J.F."/>
            <person name="Firestone M.K."/>
        </authorList>
    </citation>
    <scope>NUCLEOTIDE SEQUENCE</scope>
    <source>
        <strain evidence="1">H1_Rhizo_25_scaffold_853</strain>
    </source>
</reference>
<organism evidence="1">
    <name type="scientific">Leviviridae sp</name>
    <dbReference type="NCBI Taxonomy" id="2027243"/>
    <lineage>
        <taxon>Viruses</taxon>
        <taxon>Riboviria</taxon>
        <taxon>Orthornavirae</taxon>
        <taxon>Lenarviricota</taxon>
        <taxon>Leviviricetes</taxon>
        <taxon>Norzivirales</taxon>
        <taxon>Fiersviridae</taxon>
    </lineage>
</organism>